<gene>
    <name evidence="2" type="ORF">AMON00008_LOCUS2300</name>
</gene>
<feature type="region of interest" description="Disordered" evidence="1">
    <location>
        <begin position="1430"/>
        <end position="1516"/>
    </location>
</feature>
<dbReference type="InterPro" id="IPR015943">
    <property type="entry name" value="WD40/YVTN_repeat-like_dom_sf"/>
</dbReference>
<evidence type="ECO:0000313" key="2">
    <source>
        <dbReference type="EMBL" id="CAE4562681.1"/>
    </source>
</evidence>
<dbReference type="InterPro" id="IPR036322">
    <property type="entry name" value="WD40_repeat_dom_sf"/>
</dbReference>
<feature type="compositionally biased region" description="Polar residues" evidence="1">
    <location>
        <begin position="1568"/>
        <end position="1591"/>
    </location>
</feature>
<feature type="compositionally biased region" description="Low complexity" evidence="1">
    <location>
        <begin position="761"/>
        <end position="778"/>
    </location>
</feature>
<dbReference type="InterPro" id="IPR001680">
    <property type="entry name" value="WD40_rpt"/>
</dbReference>
<organism evidence="2">
    <name type="scientific">Alexandrium monilatum</name>
    <dbReference type="NCBI Taxonomy" id="311494"/>
    <lineage>
        <taxon>Eukaryota</taxon>
        <taxon>Sar</taxon>
        <taxon>Alveolata</taxon>
        <taxon>Dinophyceae</taxon>
        <taxon>Gonyaulacales</taxon>
        <taxon>Pyrocystaceae</taxon>
        <taxon>Alexandrium</taxon>
    </lineage>
</organism>
<feature type="region of interest" description="Disordered" evidence="1">
    <location>
        <begin position="1543"/>
        <end position="1616"/>
    </location>
</feature>
<reference evidence="2" key="1">
    <citation type="submission" date="2021-01" db="EMBL/GenBank/DDBJ databases">
        <authorList>
            <person name="Corre E."/>
            <person name="Pelletier E."/>
            <person name="Niang G."/>
            <person name="Scheremetjew M."/>
            <person name="Finn R."/>
            <person name="Kale V."/>
            <person name="Holt S."/>
            <person name="Cochrane G."/>
            <person name="Meng A."/>
            <person name="Brown T."/>
            <person name="Cohen L."/>
        </authorList>
    </citation>
    <scope>NUCLEOTIDE SEQUENCE</scope>
    <source>
        <strain evidence="2">CCMP3105</strain>
    </source>
</reference>
<dbReference type="EMBL" id="HBNR01003248">
    <property type="protein sequence ID" value="CAE4562681.1"/>
    <property type="molecule type" value="Transcribed_RNA"/>
</dbReference>
<feature type="compositionally biased region" description="Low complexity" evidence="1">
    <location>
        <begin position="1543"/>
        <end position="1559"/>
    </location>
</feature>
<feature type="region of interest" description="Disordered" evidence="1">
    <location>
        <begin position="1771"/>
        <end position="1808"/>
    </location>
</feature>
<feature type="region of interest" description="Disordered" evidence="1">
    <location>
        <begin position="1183"/>
        <end position="1227"/>
    </location>
</feature>
<accession>A0A7S4PUN5</accession>
<protein>
    <submittedName>
        <fullName evidence="2">Uncharacterized protein</fullName>
    </submittedName>
</protein>
<proteinExistence type="predicted"/>
<feature type="compositionally biased region" description="Basic residues" evidence="1">
    <location>
        <begin position="1437"/>
        <end position="1449"/>
    </location>
</feature>
<dbReference type="SUPFAM" id="SSF50978">
    <property type="entry name" value="WD40 repeat-like"/>
    <property type="match status" value="1"/>
</dbReference>
<feature type="region of interest" description="Disordered" evidence="1">
    <location>
        <begin position="711"/>
        <end position="818"/>
    </location>
</feature>
<dbReference type="SMART" id="SM00320">
    <property type="entry name" value="WD40"/>
    <property type="match status" value="6"/>
</dbReference>
<feature type="region of interest" description="Disordered" evidence="1">
    <location>
        <begin position="1020"/>
        <end position="1078"/>
    </location>
</feature>
<feature type="region of interest" description="Disordered" evidence="1">
    <location>
        <begin position="1"/>
        <end position="21"/>
    </location>
</feature>
<sequence length="1808" mass="196018">MAAMDQMDPANYDPVGHGGVDRRSTYQRRLQTLCTGKPPPPSLVRRLLSRLERHWYGTDEMPPWEEDGLAGAVYKTRGYLRRRAPNEIEAVLTTIDDKALDMVSQTFTSPLSLPQFAEAIVKTGTYDADHVLAFVGGVIDLFQEVLMSQAENATEDQEARTVNWCQLMNHFIESPEIAMYESHEVTMGLAAKSTDAMEKQVHKNSFVDRAKHMGSAIEKLYWIPSLDMMSTVEGTESVYLWSTTVAQDVGKALTPELPQETFHDKVGKPLFKVLAMDWDPDLQDLAALLSNRMLIVWRLRNKEKGQFQQKRELRFDAKRGEARGDKEPDWKVFLNILDPRTMENTQIKKPQDDEDKGEGGMRRELREQRLADEASTQLDIWFNYNLQLWVTSDSRGRMSMWDLRKIEGTWLEATLQPTRRLQAHTRLVTSHLELSKHKFTTTSLDRSVLLWDNRSLATPEMTITDPVGAVLSQAYLPLYNMLVGVGCEKTVYCWTIDSTAYRGVRKKLGGHQCNLQQVTGGHSVFLTLDESYIMILWDGLTLVQLQTISCKESAPRHVRTLPQLGKVCIAGRRLSFYEGNEHAAIAVGAPPTKDFVHRAKIKQEEGASLKERAGVKWVGLAAHRGTVLSVTEVEVRLHTRGRPEQFRTLFQTPEGDAISDIAVSDRMSLVVLGTAKGAIHFLKYRSGCALKVYPGRTEDLERRWQGAGAAKAKAANDADDEAGADGDEKNRTAGRTRLRSEVLASTDDGRTKSPAAGSRSPAGKAASTAASPQAAKAATGGGPSAEGGGEGAPAEEDGREAENPLARGPASRGGPLLANAPTQEELARGLSRKIKCVLPCEDEKRVYVGTVEGQVIIFRCDSRLEFPVERWATCPDLSSAEPLPGNARVDAPAVTCLHCVPRACVATTTEEEAGLLLVGTQDGVVHLYNMVNLKLAGSVNIPRALPSEEDTTQRGERICHLRLFRDLRAEPGLPLTLLTVDAHSQLRLWGFKIHVQEWKLITLKLILDAGQLMECHCVGGTPQEAGKAAKPKTTRSSKSSQEAASGEAAAAGEAGPRKGKEPEGGAGQQVEERQVSGAPVRITAIATLPTELVKPTKALKKQPSDGPRSAAEAQVKQRKGEVLRMGMEANGKPLPPEEASKKAKGSALQASSAFITQTPGSTGQRTPKVGDFHVSFKEEDMIKEGHREVSGSETEGDSDGLVGRRLLDRPKSPPRLVNCPAGAEEEEAAEAEHANLLATAAAYAAEGLTDGRQLVWMADSGGWIWCIDVAASIEGALANSPPIAVNLQPVYKESTRPRTILRRASMRPALSSASLPNLIVPAPSRDDGRGLLMTKGPLKPHPEVIRVVGAWPAHPEEIVSLAPLAAPPALVSTDISKEVKVWSSAGDLWGHFSMRGVEGAPPVVAVWPPPHVLASQITLMKTAKGLCKKMGFATRKDKGRRNRPLRRQASKTTVRGEPQGSVAAKERWNGGGNSAGQRRKEQAAASSARPSEGPGPSPARGRHTAIGIAGSPASGLATEELRERIDSTCTLLSSATESADAFGETAAASASAADETNTEQPEPLTAVASASATDETNTEQPEPLASPTSVAGASDLEAAASPSHAGEQKKRTKAFTTGQMGEMIRNRAFSSGFQNYKQFARKADRVRSEALWRARTGFMSQEEAERKNFLTRPPSAFGVEIFGERDANAWESSIRGLGHKSSSEGALLRYAHSAVQTEAKWVREALGVDISEVTRRQIRSPDFLTRLDRWPVSADPASPLSATALAVKRLNGETAQSGQKSGAPATPPLVSAGAMTMGPRARGGRRIP</sequence>
<feature type="region of interest" description="Disordered" evidence="1">
    <location>
        <begin position="1094"/>
        <end position="1117"/>
    </location>
</feature>
<name>A0A7S4PUN5_9DINO</name>
<evidence type="ECO:0000256" key="1">
    <source>
        <dbReference type="SAM" id="MobiDB-lite"/>
    </source>
</evidence>
<dbReference type="Gene3D" id="2.130.10.10">
    <property type="entry name" value="YVTN repeat-like/Quinoprotein amine dehydrogenase"/>
    <property type="match status" value="1"/>
</dbReference>
<feature type="compositionally biased region" description="Low complexity" evidence="1">
    <location>
        <begin position="1036"/>
        <end position="1054"/>
    </location>
</feature>
<feature type="compositionally biased region" description="Gly residues" evidence="1">
    <location>
        <begin position="779"/>
        <end position="791"/>
    </location>
</feature>